<organism evidence="2 3">
    <name type="scientific">Aromatoleum evansii</name>
    <name type="common">Azoarcus evansii</name>
    <dbReference type="NCBI Taxonomy" id="59406"/>
    <lineage>
        <taxon>Bacteria</taxon>
        <taxon>Pseudomonadati</taxon>
        <taxon>Pseudomonadota</taxon>
        <taxon>Betaproteobacteria</taxon>
        <taxon>Rhodocyclales</taxon>
        <taxon>Rhodocyclaceae</taxon>
        <taxon>Aromatoleum</taxon>
    </lineage>
</organism>
<dbReference type="NCBIfam" id="TIGR03993">
    <property type="entry name" value="hydrog_HybE"/>
    <property type="match status" value="1"/>
</dbReference>
<evidence type="ECO:0000313" key="2">
    <source>
        <dbReference type="EMBL" id="WRL46425.1"/>
    </source>
</evidence>
<name>A0ABZ1AKN0_AROEV</name>
<keyword evidence="3" id="KW-1185">Reference proteome</keyword>
<dbReference type="EMBL" id="CP141259">
    <property type="protein sequence ID" value="WRL46425.1"/>
    <property type="molecule type" value="Genomic_DNA"/>
</dbReference>
<dbReference type="InterPro" id="IPR023994">
    <property type="entry name" value="NiFe-hyd_HybE"/>
</dbReference>
<reference evidence="2 3" key="1">
    <citation type="submission" date="2023-12" db="EMBL/GenBank/DDBJ databases">
        <title>A. evansii MAY27, complete genome.</title>
        <authorList>
            <person name="Wang Y."/>
        </authorList>
    </citation>
    <scope>NUCLEOTIDE SEQUENCE [LARGE SCALE GENOMIC DNA]</scope>
    <source>
        <strain evidence="2 3">MAY27</strain>
    </source>
</reference>
<protein>
    <submittedName>
        <fullName evidence="2">[NiFe]-hydrogenase assembly chaperone HybE</fullName>
    </submittedName>
</protein>
<dbReference type="Pfam" id="PF11939">
    <property type="entry name" value="NiFe-hyd_HybE"/>
    <property type="match status" value="1"/>
</dbReference>
<gene>
    <name evidence="2" type="primary">hybE</name>
    <name evidence="2" type="ORF">U5817_25045</name>
</gene>
<sequence length="194" mass="20602">MSEVIPFVRVPAVRPPEAAVAAVWHDDPSTTLQRHFRRVHETRMAGLPFLNEALDVAVAACERVAGDWLAALVTPWSIQLVLLPGGGTLWRDTAAGARHTLSLPVGDLVFIGEAAEHATDLVPAFLYCPLITPPEGIANTDAACAIAREALATVLKPLPASAPDTTGAARSEDADPNPRTPPSPSRRAFLRGRV</sequence>
<dbReference type="InterPro" id="IPR038530">
    <property type="entry name" value="NiFe-hyd_HybE_sf"/>
</dbReference>
<proteinExistence type="predicted"/>
<dbReference type="Proteomes" id="UP001626593">
    <property type="component" value="Chromosome"/>
</dbReference>
<feature type="region of interest" description="Disordered" evidence="1">
    <location>
        <begin position="158"/>
        <end position="194"/>
    </location>
</feature>
<evidence type="ECO:0000256" key="1">
    <source>
        <dbReference type="SAM" id="MobiDB-lite"/>
    </source>
</evidence>
<dbReference type="Gene3D" id="3.30.1460.40">
    <property type="entry name" value="[NiFe]-hydrogenase assembly chaperone, HybE"/>
    <property type="match status" value="1"/>
</dbReference>
<dbReference type="RefSeq" id="WP_407279252.1">
    <property type="nucleotide sequence ID" value="NZ_CP141259.1"/>
</dbReference>
<evidence type="ECO:0000313" key="3">
    <source>
        <dbReference type="Proteomes" id="UP001626593"/>
    </source>
</evidence>
<accession>A0ABZ1AKN0</accession>